<dbReference type="KEGG" id="hro:HELRODRAFT_166802"/>
<dbReference type="GO" id="GO:0003824">
    <property type="term" value="F:catalytic activity"/>
    <property type="evidence" value="ECO:0007669"/>
    <property type="project" value="InterPro"/>
</dbReference>
<dbReference type="CTD" id="20201647"/>
<name>T1EYJ7_HELRO</name>
<dbReference type="EMBL" id="KB095812">
    <property type="protein sequence ID" value="ESO11765.1"/>
    <property type="molecule type" value="Genomic_DNA"/>
</dbReference>
<dbReference type="Gene3D" id="3.60.10.10">
    <property type="entry name" value="Endonuclease/exonuclease/phosphatase"/>
    <property type="match status" value="1"/>
</dbReference>
<dbReference type="Proteomes" id="UP000015101">
    <property type="component" value="Unassembled WGS sequence"/>
</dbReference>
<dbReference type="STRING" id="6412.T1EYJ7"/>
<evidence type="ECO:0000313" key="3">
    <source>
        <dbReference type="EnsemblMetazoa" id="HelroP166802"/>
    </source>
</evidence>
<dbReference type="GO" id="GO:0061343">
    <property type="term" value="P:cell adhesion involved in heart morphogenesis"/>
    <property type="evidence" value="ECO:0000318"/>
    <property type="project" value="GO_Central"/>
</dbReference>
<sequence>MTKDPFADSFGNTEFAEVEHVKKWSDLFAKKVDLMANDIKSVASSVASTDSKINICNERNARKNNIIVFNLVENSHFSKAKDKEIMSVLFNALLPETDISKEISDCFRLGKLTEENQRPRPLLIKLSGYSLRTKYWKVASKDREECKKLISEKKNSISSTEDINKFVFFIKGHPGDFYAVARRKKEKFSVRNKSSINSTVINDFMILYANVDTLTNKFVELKFLLDSCRSAPKLIFLNEVNPKYYKIPPSLSEFQLNGYQVISKGFAVKDSRGLLVYFCNDLPIAELILSSSFHEYICVQLSLKLIKLKVLSLYRSPGSSDLNNILLLQLLDEFLKLPGFHLILGDFNLPDINWGFQGSTGPPAGINNMFLNFINDNFLKQHIDQPTRARGTRQPHILDLVITDVDIIKNISCLAPMEAGDHSVLSMEVCGFHAVKHSDIKKFC</sequence>
<keyword evidence="4" id="KW-1185">Reference proteome</keyword>
<feature type="domain" description="Endonuclease/exonuclease/phosphatase" evidence="1">
    <location>
        <begin position="309"/>
        <end position="412"/>
    </location>
</feature>
<dbReference type="RefSeq" id="XP_009010253.1">
    <property type="nucleotide sequence ID" value="XM_009012005.1"/>
</dbReference>
<evidence type="ECO:0000313" key="2">
    <source>
        <dbReference type="EMBL" id="ESO11765.1"/>
    </source>
</evidence>
<organism evidence="3 4">
    <name type="scientific">Helobdella robusta</name>
    <name type="common">Californian leech</name>
    <dbReference type="NCBI Taxonomy" id="6412"/>
    <lineage>
        <taxon>Eukaryota</taxon>
        <taxon>Metazoa</taxon>
        <taxon>Spiralia</taxon>
        <taxon>Lophotrochozoa</taxon>
        <taxon>Annelida</taxon>
        <taxon>Clitellata</taxon>
        <taxon>Hirudinea</taxon>
        <taxon>Rhynchobdellida</taxon>
        <taxon>Glossiphoniidae</taxon>
        <taxon>Helobdella</taxon>
    </lineage>
</organism>
<dbReference type="OrthoDB" id="8121249at2759"/>
<dbReference type="GO" id="GO:0007508">
    <property type="term" value="P:larval heart development"/>
    <property type="evidence" value="ECO:0000318"/>
    <property type="project" value="GO_Central"/>
</dbReference>
<dbReference type="eggNOG" id="KOG1075">
    <property type="taxonomic scope" value="Eukaryota"/>
</dbReference>
<reference evidence="4" key="1">
    <citation type="submission" date="2012-12" db="EMBL/GenBank/DDBJ databases">
        <authorList>
            <person name="Hellsten U."/>
            <person name="Grimwood J."/>
            <person name="Chapman J.A."/>
            <person name="Shapiro H."/>
            <person name="Aerts A."/>
            <person name="Otillar R.P."/>
            <person name="Terry A.Y."/>
            <person name="Boore J.L."/>
            <person name="Simakov O."/>
            <person name="Marletaz F."/>
            <person name="Cho S.-J."/>
            <person name="Edsinger-Gonzales E."/>
            <person name="Havlak P."/>
            <person name="Kuo D.-H."/>
            <person name="Larsson T."/>
            <person name="Lv J."/>
            <person name="Arendt D."/>
            <person name="Savage R."/>
            <person name="Osoegawa K."/>
            <person name="de Jong P."/>
            <person name="Lindberg D.R."/>
            <person name="Seaver E.C."/>
            <person name="Weisblat D.A."/>
            <person name="Putnam N.H."/>
            <person name="Grigoriev I.V."/>
            <person name="Rokhsar D.S."/>
        </authorList>
    </citation>
    <scope>NUCLEOTIDE SEQUENCE</scope>
</reference>
<dbReference type="AlphaFoldDB" id="T1EYJ7"/>
<reference evidence="3" key="3">
    <citation type="submission" date="2015-06" db="UniProtKB">
        <authorList>
            <consortium name="EnsemblMetazoa"/>
        </authorList>
    </citation>
    <scope>IDENTIFICATION</scope>
</reference>
<evidence type="ECO:0000259" key="1">
    <source>
        <dbReference type="Pfam" id="PF14529"/>
    </source>
</evidence>
<dbReference type="InParanoid" id="T1EYJ7"/>
<gene>
    <name evidence="3" type="primary">20201647</name>
    <name evidence="2" type="ORF">HELRODRAFT_166802</name>
</gene>
<dbReference type="InterPro" id="IPR036691">
    <property type="entry name" value="Endo/exonu/phosph_ase_sf"/>
</dbReference>
<dbReference type="GeneID" id="20201647"/>
<dbReference type="Pfam" id="PF14529">
    <property type="entry name" value="Exo_endo_phos_2"/>
    <property type="match status" value="1"/>
</dbReference>
<dbReference type="HOGENOM" id="CLU_046344_0_0_1"/>
<dbReference type="EnsemblMetazoa" id="HelroT166802">
    <property type="protein sequence ID" value="HelroP166802"/>
    <property type="gene ID" value="HelroG166802"/>
</dbReference>
<dbReference type="GO" id="GO:0031012">
    <property type="term" value="C:extracellular matrix"/>
    <property type="evidence" value="ECO:0000318"/>
    <property type="project" value="GO_Central"/>
</dbReference>
<accession>T1EYJ7</accession>
<protein>
    <recommendedName>
        <fullName evidence="1">Endonuclease/exonuclease/phosphatase domain-containing protein</fullName>
    </recommendedName>
</protein>
<proteinExistence type="predicted"/>
<dbReference type="EMBL" id="AMQM01002569">
    <property type="status" value="NOT_ANNOTATED_CDS"/>
    <property type="molecule type" value="Genomic_DNA"/>
</dbReference>
<evidence type="ECO:0000313" key="4">
    <source>
        <dbReference type="Proteomes" id="UP000015101"/>
    </source>
</evidence>
<dbReference type="PANTHER" id="PTHR33395">
    <property type="entry name" value="TRANSCRIPTASE, PUTATIVE-RELATED-RELATED"/>
    <property type="match status" value="1"/>
</dbReference>
<dbReference type="SUPFAM" id="SSF56219">
    <property type="entry name" value="DNase I-like"/>
    <property type="match status" value="1"/>
</dbReference>
<dbReference type="InterPro" id="IPR005135">
    <property type="entry name" value="Endo/exonuclease/phosphatase"/>
</dbReference>
<reference evidence="2 4" key="2">
    <citation type="journal article" date="2013" name="Nature">
        <title>Insights into bilaterian evolution from three spiralian genomes.</title>
        <authorList>
            <person name="Simakov O."/>
            <person name="Marletaz F."/>
            <person name="Cho S.J."/>
            <person name="Edsinger-Gonzales E."/>
            <person name="Havlak P."/>
            <person name="Hellsten U."/>
            <person name="Kuo D.H."/>
            <person name="Larsson T."/>
            <person name="Lv J."/>
            <person name="Arendt D."/>
            <person name="Savage R."/>
            <person name="Osoegawa K."/>
            <person name="de Jong P."/>
            <person name="Grimwood J."/>
            <person name="Chapman J.A."/>
            <person name="Shapiro H."/>
            <person name="Aerts A."/>
            <person name="Otillar R.P."/>
            <person name="Terry A.Y."/>
            <person name="Boore J.L."/>
            <person name="Grigoriev I.V."/>
            <person name="Lindberg D.R."/>
            <person name="Seaver E.C."/>
            <person name="Weisblat D.A."/>
            <person name="Putnam N.H."/>
            <person name="Rokhsar D.S."/>
        </authorList>
    </citation>
    <scope>NUCLEOTIDE SEQUENCE</scope>
</reference>
<dbReference type="PANTHER" id="PTHR33395:SF21">
    <property type="entry name" value="PERICARDIN"/>
    <property type="match status" value="1"/>
</dbReference>